<dbReference type="InterPro" id="IPR000866">
    <property type="entry name" value="AhpC/TSA"/>
</dbReference>
<dbReference type="SUPFAM" id="SSF52833">
    <property type="entry name" value="Thioredoxin-like"/>
    <property type="match status" value="1"/>
</dbReference>
<dbReference type="PANTHER" id="PTHR42852">
    <property type="entry name" value="THIOL:DISULFIDE INTERCHANGE PROTEIN DSBE"/>
    <property type="match status" value="1"/>
</dbReference>
<dbReference type="InterPro" id="IPR050553">
    <property type="entry name" value="Thioredoxin_ResA/DsbE_sf"/>
</dbReference>
<evidence type="ECO:0000259" key="1">
    <source>
        <dbReference type="PROSITE" id="PS51352"/>
    </source>
</evidence>
<organism evidence="2">
    <name type="scientific">hydrothermal vent metagenome</name>
    <dbReference type="NCBI Taxonomy" id="652676"/>
    <lineage>
        <taxon>unclassified sequences</taxon>
        <taxon>metagenomes</taxon>
        <taxon>ecological metagenomes</taxon>
    </lineage>
</organism>
<gene>
    <name evidence="2" type="ORF">MNBD_GAMMA11-29</name>
</gene>
<dbReference type="PANTHER" id="PTHR42852:SF13">
    <property type="entry name" value="PROTEIN DIPZ"/>
    <property type="match status" value="1"/>
</dbReference>
<reference evidence="2" key="1">
    <citation type="submission" date="2018-06" db="EMBL/GenBank/DDBJ databases">
        <authorList>
            <person name="Zhirakovskaya E."/>
        </authorList>
    </citation>
    <scope>NUCLEOTIDE SEQUENCE</scope>
</reference>
<dbReference type="CDD" id="cd02966">
    <property type="entry name" value="TlpA_like_family"/>
    <property type="match status" value="1"/>
</dbReference>
<dbReference type="Gene3D" id="3.40.30.10">
    <property type="entry name" value="Glutaredoxin"/>
    <property type="match status" value="1"/>
</dbReference>
<dbReference type="AlphaFoldDB" id="A0A3B0X8Y6"/>
<evidence type="ECO:0000313" key="2">
    <source>
        <dbReference type="EMBL" id="VAW57919.1"/>
    </source>
</evidence>
<dbReference type="InterPro" id="IPR036249">
    <property type="entry name" value="Thioredoxin-like_sf"/>
</dbReference>
<accession>A0A3B0X8Y6</accession>
<name>A0A3B0X8Y6_9ZZZZ</name>
<dbReference type="Pfam" id="PF00578">
    <property type="entry name" value="AhpC-TSA"/>
    <property type="match status" value="1"/>
</dbReference>
<protein>
    <recommendedName>
        <fullName evidence="1">Thioredoxin domain-containing protein</fullName>
    </recommendedName>
</protein>
<dbReference type="EMBL" id="UOFG01000006">
    <property type="protein sequence ID" value="VAW57919.1"/>
    <property type="molecule type" value="Genomic_DNA"/>
</dbReference>
<sequence length="184" mass="20679">MNEFMISSFIKITFLSVCIFLSPLAQATYLPDLELTGDDGKKHHINDYIGRGRWTTVMVWGPKCPACIAEMPEIQSLYEDKDETGIDVLGLVIDYPSFNYARLKQVQQFKEDYSITFPGLLISSKIYDSFSIGWLKGTPTMILINPEGKVAAVRTGGLSRNFIENFIARKTKAAAVANQKQKKK</sequence>
<dbReference type="InterPro" id="IPR013766">
    <property type="entry name" value="Thioredoxin_domain"/>
</dbReference>
<dbReference type="PROSITE" id="PS51352">
    <property type="entry name" value="THIOREDOXIN_2"/>
    <property type="match status" value="1"/>
</dbReference>
<proteinExistence type="predicted"/>
<feature type="domain" description="Thioredoxin" evidence="1">
    <location>
        <begin position="24"/>
        <end position="172"/>
    </location>
</feature>
<dbReference type="GO" id="GO:0016491">
    <property type="term" value="F:oxidoreductase activity"/>
    <property type="evidence" value="ECO:0007669"/>
    <property type="project" value="InterPro"/>
</dbReference>
<dbReference type="GO" id="GO:0016209">
    <property type="term" value="F:antioxidant activity"/>
    <property type="evidence" value="ECO:0007669"/>
    <property type="project" value="InterPro"/>
</dbReference>